<evidence type="ECO:0000256" key="13">
    <source>
        <dbReference type="SAM" id="MobiDB-lite"/>
    </source>
</evidence>
<feature type="transmembrane region" description="Helical" evidence="14">
    <location>
        <begin position="91"/>
        <end position="112"/>
    </location>
</feature>
<dbReference type="InterPro" id="IPR017452">
    <property type="entry name" value="GPCR_Rhodpsn_7TM"/>
</dbReference>
<dbReference type="GO" id="GO:0005886">
    <property type="term" value="C:plasma membrane"/>
    <property type="evidence" value="ECO:0007669"/>
    <property type="project" value="UniProtKB-SubCell"/>
</dbReference>
<keyword evidence="2" id="KW-1003">Cell membrane</keyword>
<reference evidence="16 17" key="1">
    <citation type="submission" date="2024-04" db="EMBL/GenBank/DDBJ databases">
        <authorList>
            <person name="Waldvogel A.-M."/>
            <person name="Schoenle A."/>
        </authorList>
    </citation>
    <scope>NUCLEOTIDE SEQUENCE [LARGE SCALE GENOMIC DNA]</scope>
</reference>
<name>A0AAV2LDA6_KNICA</name>
<keyword evidence="5" id="KW-0297">G-protein coupled receptor</keyword>
<evidence type="ECO:0000313" key="17">
    <source>
        <dbReference type="Proteomes" id="UP001497482"/>
    </source>
</evidence>
<dbReference type="Proteomes" id="UP001497482">
    <property type="component" value="Chromosome 22"/>
</dbReference>
<dbReference type="PROSITE" id="PS50262">
    <property type="entry name" value="G_PROTEIN_RECEP_F1_2"/>
    <property type="match status" value="1"/>
</dbReference>
<evidence type="ECO:0000256" key="9">
    <source>
        <dbReference type="ARBA" id="ARBA00023170"/>
    </source>
</evidence>
<keyword evidence="10" id="KW-0325">Glycoprotein</keyword>
<keyword evidence="11" id="KW-0807">Transducer</keyword>
<feature type="domain" description="G-protein coupled receptors family 1 profile" evidence="15">
    <location>
        <begin position="1"/>
        <end position="109"/>
    </location>
</feature>
<evidence type="ECO:0000256" key="3">
    <source>
        <dbReference type="ARBA" id="ARBA00022692"/>
    </source>
</evidence>
<evidence type="ECO:0000256" key="12">
    <source>
        <dbReference type="ARBA" id="ARBA00023288"/>
    </source>
</evidence>
<dbReference type="PANTHER" id="PTHR24238:SF79">
    <property type="entry name" value="GASTRIN_CHOLECYSTOKININ TYPE B RECEPTOR"/>
    <property type="match status" value="1"/>
</dbReference>
<keyword evidence="8" id="KW-1015">Disulfide bond</keyword>
<dbReference type="PANTHER" id="PTHR24238">
    <property type="entry name" value="G-PROTEIN COUPLED RECEPTOR"/>
    <property type="match status" value="1"/>
</dbReference>
<evidence type="ECO:0000256" key="14">
    <source>
        <dbReference type="SAM" id="Phobius"/>
    </source>
</evidence>
<evidence type="ECO:0000256" key="6">
    <source>
        <dbReference type="ARBA" id="ARBA00023136"/>
    </source>
</evidence>
<protein>
    <recommendedName>
        <fullName evidence="15">G-protein coupled receptors family 1 profile domain-containing protein</fullName>
    </recommendedName>
</protein>
<feature type="transmembrane region" description="Helical" evidence="14">
    <location>
        <begin position="50"/>
        <end position="71"/>
    </location>
</feature>
<evidence type="ECO:0000256" key="4">
    <source>
        <dbReference type="ARBA" id="ARBA00022989"/>
    </source>
</evidence>
<evidence type="ECO:0000256" key="1">
    <source>
        <dbReference type="ARBA" id="ARBA00004651"/>
    </source>
</evidence>
<evidence type="ECO:0000256" key="7">
    <source>
        <dbReference type="ARBA" id="ARBA00023139"/>
    </source>
</evidence>
<dbReference type="AlphaFoldDB" id="A0AAV2LDA6"/>
<keyword evidence="9" id="KW-0675">Receptor</keyword>
<keyword evidence="17" id="KW-1185">Reference proteome</keyword>
<evidence type="ECO:0000256" key="10">
    <source>
        <dbReference type="ARBA" id="ARBA00023180"/>
    </source>
</evidence>
<evidence type="ECO:0000256" key="5">
    <source>
        <dbReference type="ARBA" id="ARBA00023040"/>
    </source>
</evidence>
<keyword evidence="4 14" id="KW-1133">Transmembrane helix</keyword>
<dbReference type="Pfam" id="PF00001">
    <property type="entry name" value="7tm_1"/>
    <property type="match status" value="1"/>
</dbReference>
<dbReference type="GO" id="GO:0008188">
    <property type="term" value="F:neuropeptide receptor activity"/>
    <property type="evidence" value="ECO:0007669"/>
    <property type="project" value="TreeGrafter"/>
</dbReference>
<gene>
    <name evidence="16" type="ORF">KC01_LOCUS26631</name>
</gene>
<dbReference type="Gene3D" id="1.20.1070.10">
    <property type="entry name" value="Rhodopsin 7-helix transmembrane proteins"/>
    <property type="match status" value="1"/>
</dbReference>
<keyword evidence="7" id="KW-0564">Palmitate</keyword>
<dbReference type="PRINTS" id="PR01822">
    <property type="entry name" value="CCYSTOKININR"/>
</dbReference>
<dbReference type="InterPro" id="IPR009126">
    <property type="entry name" value="Cholcskin_rcpt"/>
</dbReference>
<evidence type="ECO:0000259" key="15">
    <source>
        <dbReference type="PROSITE" id="PS50262"/>
    </source>
</evidence>
<keyword evidence="6 14" id="KW-0472">Membrane</keyword>
<evidence type="ECO:0000256" key="8">
    <source>
        <dbReference type="ARBA" id="ARBA00023157"/>
    </source>
</evidence>
<organism evidence="16 17">
    <name type="scientific">Knipowitschia caucasica</name>
    <name type="common">Caucasian dwarf goby</name>
    <name type="synonym">Pomatoschistus caucasicus</name>
    <dbReference type="NCBI Taxonomy" id="637954"/>
    <lineage>
        <taxon>Eukaryota</taxon>
        <taxon>Metazoa</taxon>
        <taxon>Chordata</taxon>
        <taxon>Craniata</taxon>
        <taxon>Vertebrata</taxon>
        <taxon>Euteleostomi</taxon>
        <taxon>Actinopterygii</taxon>
        <taxon>Neopterygii</taxon>
        <taxon>Teleostei</taxon>
        <taxon>Neoteleostei</taxon>
        <taxon>Acanthomorphata</taxon>
        <taxon>Gobiaria</taxon>
        <taxon>Gobiiformes</taxon>
        <taxon>Gobioidei</taxon>
        <taxon>Gobiidae</taxon>
        <taxon>Gobiinae</taxon>
        <taxon>Knipowitschia</taxon>
    </lineage>
</organism>
<keyword evidence="12" id="KW-0449">Lipoprotein</keyword>
<sequence>MIVDDDDGCYIQKKPPSGVELPTLSSSAAPKPERARSNTSQAKLQAKRRVVRMLMVIVALFFVCWMPLYVVNTWKAFDARSIVRALSGAPISFIHLLSYTSACVNPVIYCFMNTRFRKALLSTFSCACCQSACSRRKERNPDDRFTAMSTATSMATSMSKISYTTVSSVATC</sequence>
<evidence type="ECO:0000313" key="16">
    <source>
        <dbReference type="EMBL" id="CAL1598215.1"/>
    </source>
</evidence>
<dbReference type="SUPFAM" id="SSF81321">
    <property type="entry name" value="Family A G protein-coupled receptor-like"/>
    <property type="match status" value="1"/>
</dbReference>
<feature type="region of interest" description="Disordered" evidence="13">
    <location>
        <begin position="12"/>
        <end position="41"/>
    </location>
</feature>
<dbReference type="InterPro" id="IPR000276">
    <property type="entry name" value="GPCR_Rhodpsn"/>
</dbReference>
<proteinExistence type="predicted"/>
<comment type="subcellular location">
    <subcellularLocation>
        <location evidence="1">Cell membrane</location>
        <topology evidence="1">Multi-pass membrane protein</topology>
    </subcellularLocation>
</comment>
<evidence type="ECO:0000256" key="11">
    <source>
        <dbReference type="ARBA" id="ARBA00023224"/>
    </source>
</evidence>
<dbReference type="EMBL" id="OZ035844">
    <property type="protein sequence ID" value="CAL1598215.1"/>
    <property type="molecule type" value="Genomic_DNA"/>
</dbReference>
<evidence type="ECO:0000256" key="2">
    <source>
        <dbReference type="ARBA" id="ARBA00022475"/>
    </source>
</evidence>
<dbReference type="PRINTS" id="PR00237">
    <property type="entry name" value="GPCRRHODOPSN"/>
</dbReference>
<accession>A0AAV2LDA6</accession>
<keyword evidence="3 14" id="KW-0812">Transmembrane</keyword>